<dbReference type="PANTHER" id="PTHR46068">
    <property type="entry name" value="PROTEIN CBG27172"/>
    <property type="match status" value="1"/>
</dbReference>
<dbReference type="GO" id="GO:0003676">
    <property type="term" value="F:nucleic acid binding"/>
    <property type="evidence" value="ECO:0007669"/>
    <property type="project" value="InterPro"/>
</dbReference>
<dbReference type="Gene3D" id="3.30.420.10">
    <property type="entry name" value="Ribonuclease H-like superfamily/Ribonuclease H"/>
    <property type="match status" value="1"/>
</dbReference>
<protein>
    <recommendedName>
        <fullName evidence="2">Tc1-like transposase DDE domain-containing protein</fullName>
    </recommendedName>
</protein>
<comment type="subcellular location">
    <subcellularLocation>
        <location evidence="1">Nucleus</location>
    </subcellularLocation>
</comment>
<gene>
    <name evidence="3" type="ORF">B9Z55_027635</name>
</gene>
<reference evidence="4" key="1">
    <citation type="submission" date="2017-10" db="EMBL/GenBank/DDBJ databases">
        <title>Rapid genome shrinkage in a self-fertile nematode reveals novel sperm competition proteins.</title>
        <authorList>
            <person name="Yin D."/>
            <person name="Schwarz E.M."/>
            <person name="Thomas C.G."/>
            <person name="Felde R.L."/>
            <person name="Korf I.F."/>
            <person name="Cutter A.D."/>
            <person name="Schartner C.M."/>
            <person name="Ralston E.J."/>
            <person name="Meyer B.J."/>
            <person name="Haag E.S."/>
        </authorList>
    </citation>
    <scope>NUCLEOTIDE SEQUENCE [LARGE SCALE GENOMIC DNA]</scope>
    <source>
        <strain evidence="4">JU1422</strain>
    </source>
</reference>
<name>A0A2G5SF52_9PELO</name>
<dbReference type="Pfam" id="PF13358">
    <property type="entry name" value="DDE_3"/>
    <property type="match status" value="1"/>
</dbReference>
<keyword evidence="4" id="KW-1185">Reference proteome</keyword>
<proteinExistence type="predicted"/>
<dbReference type="SUPFAM" id="SSF46689">
    <property type="entry name" value="Homeodomain-like"/>
    <property type="match status" value="1"/>
</dbReference>
<evidence type="ECO:0000313" key="4">
    <source>
        <dbReference type="Proteomes" id="UP000230233"/>
    </source>
</evidence>
<comment type="caution">
    <text evidence="3">The sequence shown here is derived from an EMBL/GenBank/DDBJ whole genome shotgun (WGS) entry which is preliminary data.</text>
</comment>
<dbReference type="InterPro" id="IPR038717">
    <property type="entry name" value="Tc1-like_DDE_dom"/>
</dbReference>
<dbReference type="InterPro" id="IPR009057">
    <property type="entry name" value="Homeodomain-like_sf"/>
</dbReference>
<dbReference type="STRING" id="1611254.A0A2G5SF52"/>
<dbReference type="EMBL" id="PDUG01000012">
    <property type="protein sequence ID" value="PIC13506.1"/>
    <property type="molecule type" value="Genomic_DNA"/>
</dbReference>
<dbReference type="AlphaFoldDB" id="A0A2G5SF52"/>
<evidence type="ECO:0000313" key="3">
    <source>
        <dbReference type="EMBL" id="PIC13506.1"/>
    </source>
</evidence>
<dbReference type="GO" id="GO:0005634">
    <property type="term" value="C:nucleus"/>
    <property type="evidence" value="ECO:0007669"/>
    <property type="project" value="UniProtKB-SubCell"/>
</dbReference>
<dbReference type="InterPro" id="IPR036388">
    <property type="entry name" value="WH-like_DNA-bd_sf"/>
</dbReference>
<evidence type="ECO:0000259" key="2">
    <source>
        <dbReference type="Pfam" id="PF13358"/>
    </source>
</evidence>
<organism evidence="3 4">
    <name type="scientific">Caenorhabditis nigoni</name>
    <dbReference type="NCBI Taxonomy" id="1611254"/>
    <lineage>
        <taxon>Eukaryota</taxon>
        <taxon>Metazoa</taxon>
        <taxon>Ecdysozoa</taxon>
        <taxon>Nematoda</taxon>
        <taxon>Chromadorea</taxon>
        <taxon>Rhabditida</taxon>
        <taxon>Rhabditina</taxon>
        <taxon>Rhabditomorpha</taxon>
        <taxon>Rhabditoidea</taxon>
        <taxon>Rhabditidae</taxon>
        <taxon>Peloderinae</taxon>
        <taxon>Caenorhabditis</taxon>
    </lineage>
</organism>
<dbReference type="OrthoDB" id="7951431at2759"/>
<dbReference type="InterPro" id="IPR036397">
    <property type="entry name" value="RNaseH_sf"/>
</dbReference>
<dbReference type="PANTHER" id="PTHR46068:SF1">
    <property type="entry name" value="TRANSPOSASE IS30-LIKE HTH DOMAIN-CONTAINING PROTEIN"/>
    <property type="match status" value="1"/>
</dbReference>
<dbReference type="Gene3D" id="1.10.10.10">
    <property type="entry name" value="Winged helix-like DNA-binding domain superfamily/Winged helix DNA-binding domain"/>
    <property type="match status" value="1"/>
</dbReference>
<sequence>MPRRSVHRSSIIELHKQGKAMNEIRLALGIGRSVVWKTIKRWEETNDDKDRSRSGRPRSSITPERVKVVRERIRRNPHRSMRKMSEEVHMSDRSLRRIVKDVLKMKPYRVRKVAILSERNKLARLQKCKALLSGTRRGTHLTTVFTDEKLFNLEAEFNSQNHQVIAKGPQEANSKGRLIHRASHPQQIMVFGGITSNGKTPLVFVEPGVKINQDYYLNEILKKVMLPWSQSHFGSQNWTFQQDGAPAHTAKRVQQWCEANFPNFIRGKEWPASSPDLNPMDYSVWGTLQAKVQARPHKNLEDLKKSLLAEWDNLSPDYLRATIDAYPKRLREVIQNEGARIEQL</sequence>
<feature type="domain" description="Tc1-like transposase DDE" evidence="2">
    <location>
        <begin position="157"/>
        <end position="304"/>
    </location>
</feature>
<evidence type="ECO:0000256" key="1">
    <source>
        <dbReference type="ARBA" id="ARBA00004123"/>
    </source>
</evidence>
<accession>A0A2G5SF52</accession>
<dbReference type="Proteomes" id="UP000230233">
    <property type="component" value="Unassembled WGS sequence"/>
</dbReference>